<dbReference type="Gene3D" id="3.30.420.10">
    <property type="entry name" value="Ribonuclease H-like superfamily/Ribonuclease H"/>
    <property type="match status" value="1"/>
</dbReference>
<dbReference type="AlphaFoldDB" id="A0AA86QDF0"/>
<dbReference type="PROSITE" id="PS00116">
    <property type="entry name" value="DNA_POLYMERASE_B"/>
    <property type="match status" value="1"/>
</dbReference>
<keyword evidence="3" id="KW-0808">Transferase</keyword>
<evidence type="ECO:0000256" key="3">
    <source>
        <dbReference type="ARBA" id="ARBA00022679"/>
    </source>
</evidence>
<reference evidence="10" key="1">
    <citation type="submission" date="2023-06" db="EMBL/GenBank/DDBJ databases">
        <authorList>
            <person name="Kurt Z."/>
        </authorList>
    </citation>
    <scope>NUCLEOTIDE SEQUENCE</scope>
</reference>
<evidence type="ECO:0000313" key="11">
    <source>
        <dbReference type="EMBL" id="CAL6030313.1"/>
    </source>
</evidence>
<dbReference type="InterPro" id="IPR012337">
    <property type="entry name" value="RNaseH-like_sf"/>
</dbReference>
<keyword evidence="5" id="KW-0235">DNA replication</keyword>
<dbReference type="GO" id="GO:0006260">
    <property type="term" value="P:DNA replication"/>
    <property type="evidence" value="ECO:0007669"/>
    <property type="project" value="UniProtKB-KW"/>
</dbReference>
<evidence type="ECO:0000256" key="7">
    <source>
        <dbReference type="ARBA" id="ARBA00023125"/>
    </source>
</evidence>
<dbReference type="InterPro" id="IPR006172">
    <property type="entry name" value="DNA-dir_DNA_pol_B"/>
</dbReference>
<keyword evidence="7" id="KW-0238">DNA-binding</keyword>
<comment type="caution">
    <text evidence="10">The sequence shown here is derived from an EMBL/GenBank/DDBJ whole genome shotgun (WGS) entry which is preliminary data.</text>
</comment>
<evidence type="ECO:0000256" key="4">
    <source>
        <dbReference type="ARBA" id="ARBA00022695"/>
    </source>
</evidence>
<accession>A0AA86QDF0</accession>
<sequence length="1241" mass="146362">MSPKIITSVKIVSQPIDWIKLTLEQLRNLKVEPRYKNLLRETIEQREQEQIILLHNQNRQNAEQQAMEKLLRQHTKQLKAKVSEKILENDRLKYLQEKRDQEMMSALLRKTQQKYKKDQDEMEKQLKISKIQHSNDIEFLKQQFETSDDQTQQLINKRLHEIYDRTISQMTEEQVDQYIASHKSYNSNVAMEIEFYYKFTDKILKHNLGQLLEITPTNAPTKLIMITTNLIQRINEYMFSGLRDENSTENYNCLEKQICNCLSIRFIKHGVTEQLHNEKLFTKLQEFQGKYNYFVDETFYPTEEGRQYLRKQGAYFNYYLTISLLDLSKYQIYNNETEIGTEHCFIFALQQSGQYTQDELDQIKIQFVSIRGLLTLANIKNIQGLKPLCIASVPTNCDYSEKIKIQYTYLNNNKTSYIKDSKIDYVNIACIANHYFINDIAPCSLNWIKNYETYKDDERYQNYLQLDRVRKDTAKVSFSRLTKISATALEIVIQLFRSGYFEKIQEMNMFNQDLEFDLLHPPKILYYPGIKQQQKVEEEGEEQIEEEIKHKVDQIYIADFETFTTSGKYNDNMELERIAHKEFLICYDNLQGTNKGNGRNVMALVNNLKRQYQTIEKDINICIYMHNLSYDSAYIIFKNIPLHSPLKFNGKIIAISSTIFLDSGRKINLKFQDSNLLFQTALKKLPSMFPGAFGSEPIQKEYFPYDYYNETRYLENEGDIKQALKYVEDATLEQFCESISKAGAMLPNGKFNMQLYALYYCELDVEILRRSINIFQEQLLSEFNLHLTNFMSISRLAYQYQVNQGCYEGVEPLTGLARKYVQQSIIGGRVMIQNNTRIKTNVELSDFDAVSLYPSAMAKIYFPTGQPQHMTEEMIKYYNDPENLNKLTEEQNSPDQNSLYMTVKFILDNNYIPRDFPLQSLVNEKTGTREFTNNVFDKYFHVDHQALQDIVKFQKVKYEIISGIYYQGRNYKIQDVIKFMFQKRLTYKGAGNPLEVVYKLMLNSLYGYTIQKDRLTENQIWTQKQFNEKSLTEFQRVEDMIKINQKYFVTLKKELIKQEGYQHVGSLILSMSKRITNEVICTADDIGCKTYYTDTDSIHISRNQIADVASEYQKRFGRQLIGKQLGQFHSDFQSKLNKADNNIYACESIFIDKKIYIDKLVVTLKDGTKAFDYHYRAKGITEKAIIEKYQNEFENNPMKLYQAMYDGQCIEFNMLAGKPSFDFKDFVYTSQNTFTRKIQVK</sequence>
<evidence type="ECO:0000256" key="1">
    <source>
        <dbReference type="ARBA" id="ARBA00005755"/>
    </source>
</evidence>
<dbReference type="GO" id="GO:0003887">
    <property type="term" value="F:DNA-directed DNA polymerase activity"/>
    <property type="evidence" value="ECO:0007669"/>
    <property type="project" value="UniProtKB-KW"/>
</dbReference>
<dbReference type="EMBL" id="CAXDID020000115">
    <property type="protein sequence ID" value="CAL6030313.1"/>
    <property type="molecule type" value="Genomic_DNA"/>
</dbReference>
<keyword evidence="4" id="KW-0548">Nucleotidyltransferase</keyword>
<evidence type="ECO:0000313" key="10">
    <source>
        <dbReference type="EMBL" id="CAI9951077.1"/>
    </source>
</evidence>
<dbReference type="SUPFAM" id="SSF53098">
    <property type="entry name" value="Ribonuclease H-like"/>
    <property type="match status" value="1"/>
</dbReference>
<dbReference type="InterPro" id="IPR036397">
    <property type="entry name" value="RNaseH_sf"/>
</dbReference>
<gene>
    <name evidence="11" type="ORF">HINF_LOCUS33190</name>
    <name evidence="10" type="ORF">HINF_LOCUS38722</name>
</gene>
<evidence type="ECO:0000256" key="6">
    <source>
        <dbReference type="ARBA" id="ARBA00022932"/>
    </source>
</evidence>
<dbReference type="PANTHER" id="PTHR48144">
    <property type="entry name" value="DNA-DIRECTED DNA POLYMERASE"/>
    <property type="match status" value="1"/>
</dbReference>
<dbReference type="Proteomes" id="UP001642409">
    <property type="component" value="Unassembled WGS sequence"/>
</dbReference>
<dbReference type="SUPFAM" id="SSF56672">
    <property type="entry name" value="DNA/RNA polymerases"/>
    <property type="match status" value="1"/>
</dbReference>
<evidence type="ECO:0000259" key="9">
    <source>
        <dbReference type="Pfam" id="PF03175"/>
    </source>
</evidence>
<dbReference type="InterPro" id="IPR017964">
    <property type="entry name" value="DNA-dir_DNA_pol_B_CS"/>
</dbReference>
<evidence type="ECO:0000256" key="5">
    <source>
        <dbReference type="ARBA" id="ARBA00022705"/>
    </source>
</evidence>
<dbReference type="InterPro" id="IPR043502">
    <property type="entry name" value="DNA/RNA_pol_sf"/>
</dbReference>
<keyword evidence="6" id="KW-0239">DNA-directed DNA polymerase</keyword>
<evidence type="ECO:0000256" key="2">
    <source>
        <dbReference type="ARBA" id="ARBA00012417"/>
    </source>
</evidence>
<evidence type="ECO:0000313" key="12">
    <source>
        <dbReference type="Proteomes" id="UP001642409"/>
    </source>
</evidence>
<dbReference type="EMBL" id="CATOUU010000822">
    <property type="protein sequence ID" value="CAI9951077.1"/>
    <property type="molecule type" value="Genomic_DNA"/>
</dbReference>
<organism evidence="10">
    <name type="scientific">Hexamita inflata</name>
    <dbReference type="NCBI Taxonomy" id="28002"/>
    <lineage>
        <taxon>Eukaryota</taxon>
        <taxon>Metamonada</taxon>
        <taxon>Diplomonadida</taxon>
        <taxon>Hexamitidae</taxon>
        <taxon>Hexamitinae</taxon>
        <taxon>Hexamita</taxon>
    </lineage>
</organism>
<dbReference type="InterPro" id="IPR023211">
    <property type="entry name" value="DNA_pol_palm_dom_sf"/>
</dbReference>
<keyword evidence="12" id="KW-1185">Reference proteome</keyword>
<proteinExistence type="inferred from homology"/>
<dbReference type="Pfam" id="PF03175">
    <property type="entry name" value="DNA_pol_B_2"/>
    <property type="match status" value="1"/>
</dbReference>
<reference evidence="11 12" key="2">
    <citation type="submission" date="2024-07" db="EMBL/GenBank/DDBJ databases">
        <authorList>
            <person name="Akdeniz Z."/>
        </authorList>
    </citation>
    <scope>NUCLEOTIDE SEQUENCE [LARGE SCALE GENOMIC DNA]</scope>
</reference>
<comment type="similarity">
    <text evidence="1">Belongs to the DNA polymerase type-B family.</text>
</comment>
<dbReference type="Gene3D" id="3.90.1600.10">
    <property type="entry name" value="Palm domain of DNA polymerase"/>
    <property type="match status" value="1"/>
</dbReference>
<dbReference type="EC" id="2.7.7.7" evidence="2"/>
<comment type="catalytic activity">
    <reaction evidence="8">
        <text>DNA(n) + a 2'-deoxyribonucleoside 5'-triphosphate = DNA(n+1) + diphosphate</text>
        <dbReference type="Rhea" id="RHEA:22508"/>
        <dbReference type="Rhea" id="RHEA-COMP:17339"/>
        <dbReference type="Rhea" id="RHEA-COMP:17340"/>
        <dbReference type="ChEBI" id="CHEBI:33019"/>
        <dbReference type="ChEBI" id="CHEBI:61560"/>
        <dbReference type="ChEBI" id="CHEBI:173112"/>
        <dbReference type="EC" id="2.7.7.7"/>
    </reaction>
</comment>
<dbReference type="GO" id="GO:0000166">
    <property type="term" value="F:nucleotide binding"/>
    <property type="evidence" value="ECO:0007669"/>
    <property type="project" value="InterPro"/>
</dbReference>
<protein>
    <recommendedName>
        <fullName evidence="2">DNA-directed DNA polymerase</fullName>
        <ecNumber evidence="2">2.7.7.7</ecNumber>
    </recommendedName>
</protein>
<dbReference type="PRINTS" id="PR00106">
    <property type="entry name" value="DNAPOLB"/>
</dbReference>
<evidence type="ECO:0000256" key="8">
    <source>
        <dbReference type="ARBA" id="ARBA00049244"/>
    </source>
</evidence>
<dbReference type="GO" id="GO:0003677">
    <property type="term" value="F:DNA binding"/>
    <property type="evidence" value="ECO:0007669"/>
    <property type="project" value="UniProtKB-KW"/>
</dbReference>
<dbReference type="InterPro" id="IPR004868">
    <property type="entry name" value="DNA-dir_DNA_pol_B_mt/vir"/>
</dbReference>
<dbReference type="PANTHER" id="PTHR48144:SF2">
    <property type="entry name" value="DNA-DIRECTED DNA POLYMERASE"/>
    <property type="match status" value="1"/>
</dbReference>
<feature type="domain" description="DNA-directed DNA polymerase family B mitochondria/virus" evidence="9">
    <location>
        <begin position="619"/>
        <end position="1065"/>
    </location>
</feature>
<name>A0AA86QDF0_9EUKA</name>